<dbReference type="Pfam" id="PF13966">
    <property type="entry name" value="zf-RVT"/>
    <property type="match status" value="1"/>
</dbReference>
<sequence length="424" mass="47924">MSPFPKEKVAVRERISGAMRRFAQVLDELELLDLPLQVVCFLGAGGSGVSGRASFRLATKLKVEFWHRVESERSLSESETEMKKEAKETFKKWVLLEETHWRQQLLSEELDWKADIEGLHLQSLNSSEAEGLELPFIEEEIHSALLEMNGDKAPRPDGCANRLKKVLGKVVSVDQNAFVRGRQILDASLIANEVIDFWHKRLAQDGFGSRWIEWIWWCTSTAKFSILVNGVPAGFFSNSKGLRQEDPLSPYLFVLGMEVLSALIRRAVVGGFISGCSLRGRGRMEMDVSHLLFADDTIIFCEIVARRLEKLQRDFIWGGKNGKENPLNQLGGDVYSKEERSLGALFNMLRDFKISQEENSVLWKGGGQGTFGVRDAYNLLVAPNTLAFPVRCIWVDKVPTKAAFFAWEATWGKILTLDRLKKRG</sequence>
<dbReference type="PANTHER" id="PTHR46890">
    <property type="entry name" value="NON-LTR RETROLELEMENT REVERSE TRANSCRIPTASE-LIKE PROTEIN-RELATED"/>
    <property type="match status" value="1"/>
</dbReference>
<dbReference type="InterPro" id="IPR000477">
    <property type="entry name" value="RT_dom"/>
</dbReference>
<reference evidence="3 4" key="1">
    <citation type="journal article" date="2018" name="PLoS Genet.">
        <title>Population sequencing reveals clonal diversity and ancestral inbreeding in the grapevine cultivar Chardonnay.</title>
        <authorList>
            <person name="Roach M.J."/>
            <person name="Johnson D.L."/>
            <person name="Bohlmann J."/>
            <person name="van Vuuren H.J."/>
            <person name="Jones S.J."/>
            <person name="Pretorius I.S."/>
            <person name="Schmidt S.A."/>
            <person name="Borneman A.R."/>
        </authorList>
    </citation>
    <scope>NUCLEOTIDE SEQUENCE [LARGE SCALE GENOMIC DNA]</scope>
    <source>
        <strain evidence="4">cv. Chardonnay</strain>
        <tissue evidence="3">Leaf</tissue>
    </source>
</reference>
<evidence type="ECO:0000259" key="2">
    <source>
        <dbReference type="Pfam" id="PF13966"/>
    </source>
</evidence>
<feature type="domain" description="Reverse transcriptase" evidence="1">
    <location>
        <begin position="203"/>
        <end position="308"/>
    </location>
</feature>
<dbReference type="InterPro" id="IPR026960">
    <property type="entry name" value="RVT-Znf"/>
</dbReference>
<dbReference type="Pfam" id="PF00078">
    <property type="entry name" value="RVT_1"/>
    <property type="match status" value="1"/>
</dbReference>
<organism evidence="3 4">
    <name type="scientific">Vitis vinifera</name>
    <name type="common">Grape</name>
    <dbReference type="NCBI Taxonomy" id="29760"/>
    <lineage>
        <taxon>Eukaryota</taxon>
        <taxon>Viridiplantae</taxon>
        <taxon>Streptophyta</taxon>
        <taxon>Embryophyta</taxon>
        <taxon>Tracheophyta</taxon>
        <taxon>Spermatophyta</taxon>
        <taxon>Magnoliopsida</taxon>
        <taxon>eudicotyledons</taxon>
        <taxon>Gunneridae</taxon>
        <taxon>Pentapetalae</taxon>
        <taxon>rosids</taxon>
        <taxon>Vitales</taxon>
        <taxon>Vitaceae</taxon>
        <taxon>Viteae</taxon>
        <taxon>Vitis</taxon>
    </lineage>
</organism>
<feature type="domain" description="Reverse transcriptase zinc-binding" evidence="2">
    <location>
        <begin position="371"/>
        <end position="424"/>
    </location>
</feature>
<dbReference type="InterPro" id="IPR052343">
    <property type="entry name" value="Retrotransposon-Effector_Assoc"/>
</dbReference>
<evidence type="ECO:0000313" key="4">
    <source>
        <dbReference type="Proteomes" id="UP000288805"/>
    </source>
</evidence>
<dbReference type="PANTHER" id="PTHR46890:SF50">
    <property type="entry name" value="RNA-DIRECTED DNA POLYMERASE, EUKARYOTA, REVERSE TRANSCRIPTASE ZINC-BINDING DOMAIN PROTEIN-RELATED"/>
    <property type="match status" value="1"/>
</dbReference>
<protein>
    <submittedName>
        <fullName evidence="3">Putative mitochondrial protein</fullName>
    </submittedName>
</protein>
<proteinExistence type="predicted"/>
<gene>
    <name evidence="3" type="primary">AtMg01250_93</name>
    <name evidence="3" type="ORF">CK203_096059</name>
</gene>
<evidence type="ECO:0000313" key="3">
    <source>
        <dbReference type="EMBL" id="RVW22386.1"/>
    </source>
</evidence>
<comment type="caution">
    <text evidence="3">The sequence shown here is derived from an EMBL/GenBank/DDBJ whole genome shotgun (WGS) entry which is preliminary data.</text>
</comment>
<evidence type="ECO:0000259" key="1">
    <source>
        <dbReference type="Pfam" id="PF00078"/>
    </source>
</evidence>
<dbReference type="EMBL" id="QGNW01002236">
    <property type="protein sequence ID" value="RVW22386.1"/>
    <property type="molecule type" value="Genomic_DNA"/>
</dbReference>
<accession>A0A438CGS4</accession>
<dbReference type="AlphaFoldDB" id="A0A438CGS4"/>
<dbReference type="Proteomes" id="UP000288805">
    <property type="component" value="Unassembled WGS sequence"/>
</dbReference>
<name>A0A438CGS4_VITVI</name>